<dbReference type="EMBL" id="CP033926">
    <property type="protein sequence ID" value="AZA99197.1"/>
    <property type="molecule type" value="Genomic_DNA"/>
</dbReference>
<dbReference type="STRING" id="112234.SAMN05421768_101142"/>
<feature type="transmembrane region" description="Helical" evidence="2">
    <location>
        <begin position="6"/>
        <end position="22"/>
    </location>
</feature>
<evidence type="ECO:0000256" key="1">
    <source>
        <dbReference type="SAM" id="MobiDB-lite"/>
    </source>
</evidence>
<keyword evidence="6" id="KW-1185">Reference proteome</keyword>
<keyword evidence="2" id="KW-1133">Transmembrane helix</keyword>
<evidence type="ECO:0000313" key="6">
    <source>
        <dbReference type="Proteomes" id="UP000279541"/>
    </source>
</evidence>
<accession>A0A1N7HT46</accession>
<reference evidence="3 6" key="2">
    <citation type="submission" date="2018-11" db="EMBL/GenBank/DDBJ databases">
        <title>Proposal to divide the Flavobacteriaceae and reorganize its genera based on Amino Acid Identity values calculated from whole genome sequences.</title>
        <authorList>
            <person name="Nicholson A.C."/>
            <person name="Gulvik C.A."/>
            <person name="Whitney A.M."/>
            <person name="Humrighouse B.W."/>
            <person name="Bell M."/>
            <person name="Holmes B."/>
            <person name="Steigerwalt A.G."/>
            <person name="Villarma A."/>
            <person name="Sheth M."/>
            <person name="Batra D."/>
            <person name="Pryor J."/>
            <person name="Bernardet J.-F."/>
            <person name="Hugo C."/>
            <person name="Kampfer P."/>
            <person name="Newman J."/>
            <person name="McQuiston J.R."/>
        </authorList>
    </citation>
    <scope>NUCLEOTIDE SEQUENCE [LARGE SCALE GENOMIC DNA]</scope>
    <source>
        <strain evidence="3 6">DSM 16927</strain>
    </source>
</reference>
<evidence type="ECO:0000256" key="2">
    <source>
        <dbReference type="SAM" id="Phobius"/>
    </source>
</evidence>
<proteinExistence type="predicted"/>
<keyword evidence="2" id="KW-0472">Membrane</keyword>
<feature type="region of interest" description="Disordered" evidence="1">
    <location>
        <begin position="38"/>
        <end position="58"/>
    </location>
</feature>
<evidence type="ECO:0000313" key="4">
    <source>
        <dbReference type="EMBL" id="SIS27996.1"/>
    </source>
</evidence>
<dbReference type="Proteomes" id="UP000186106">
    <property type="component" value="Unassembled WGS sequence"/>
</dbReference>
<sequence length="205" mass="23054">MEGLIQIVILVCLFTIIVLLAIDKVKIVKSVKTPEPKAVSSQLPDVMGKTHKDTDHRLSEDRISGRPLIKPKTDELDQPNKVLENQLNPQLEGEVPIDPIEDEEWLEDEFPPYDERFSQGVSLEELLTVGKLLQQNDLESEQQNKVIDVMQKIQGTDLYNVLENTIEGASQRVAILLDKTLDSKNLNVVAPSEGQLDDFDIGNFL</sequence>
<name>A0A1N7HT46_9FLAO</name>
<dbReference type="AlphaFoldDB" id="A0A1N7HT46"/>
<dbReference type="EMBL" id="FTNZ01000001">
    <property type="protein sequence ID" value="SIS27996.1"/>
    <property type="molecule type" value="Genomic_DNA"/>
</dbReference>
<reference evidence="4 5" key="1">
    <citation type="submission" date="2017-01" db="EMBL/GenBank/DDBJ databases">
        <authorList>
            <person name="Mah S.A."/>
            <person name="Swanson W.J."/>
            <person name="Moy G.W."/>
            <person name="Vacquier V.D."/>
        </authorList>
    </citation>
    <scope>NUCLEOTIDE SEQUENCE [LARGE SCALE GENOMIC DNA]</scope>
    <source>
        <strain evidence="4 5">DSM 16927</strain>
    </source>
</reference>
<evidence type="ECO:0000313" key="3">
    <source>
        <dbReference type="EMBL" id="AZA99197.1"/>
    </source>
</evidence>
<dbReference type="Proteomes" id="UP000279541">
    <property type="component" value="Chromosome"/>
</dbReference>
<evidence type="ECO:0008006" key="7">
    <source>
        <dbReference type="Google" id="ProtNLM"/>
    </source>
</evidence>
<feature type="compositionally biased region" description="Basic and acidic residues" evidence="1">
    <location>
        <begin position="48"/>
        <end position="58"/>
    </location>
</feature>
<gene>
    <name evidence="3" type="ORF">EG359_06080</name>
    <name evidence="4" type="ORF">SAMN05421768_101142</name>
</gene>
<dbReference type="KEGG" id="cjt:EG359_06080"/>
<keyword evidence="2" id="KW-0812">Transmembrane</keyword>
<protein>
    <recommendedName>
        <fullName evidence="7">Conjugal transfer protein TraD</fullName>
    </recommendedName>
</protein>
<organism evidence="4 5">
    <name type="scientific">Chryseobacterium joostei</name>
    <dbReference type="NCBI Taxonomy" id="112234"/>
    <lineage>
        <taxon>Bacteria</taxon>
        <taxon>Pseudomonadati</taxon>
        <taxon>Bacteroidota</taxon>
        <taxon>Flavobacteriia</taxon>
        <taxon>Flavobacteriales</taxon>
        <taxon>Weeksellaceae</taxon>
        <taxon>Chryseobacterium group</taxon>
        <taxon>Chryseobacterium</taxon>
    </lineage>
</organism>
<evidence type="ECO:0000313" key="5">
    <source>
        <dbReference type="Proteomes" id="UP000186106"/>
    </source>
</evidence>